<sequence>MPGAGLMALAVVTAAALLSANATFDIVATLAYTIALPTARGLVAASSLPARTLVAVTGSMLPLTMTFFAISAPIDREFGWSNGLPAPDDYPLVAVAAPSPIGIIVATVTAALAALVVTRRSHVAPVPARP</sequence>
<evidence type="ECO:0000313" key="3">
    <source>
        <dbReference type="Proteomes" id="UP000002212"/>
    </source>
</evidence>
<keyword evidence="1" id="KW-0472">Membrane</keyword>
<gene>
    <name evidence="2" type="ordered locus">ROP_pROB01-05740</name>
</gene>
<dbReference type="KEGG" id="rop:ROP_pROB01-05740"/>
<geneLocation type="plasmid" evidence="2 3">
    <name>pROB01</name>
</geneLocation>
<dbReference type="AlphaFoldDB" id="C1BCL8"/>
<dbReference type="PATRIC" id="fig|632772.20.peg.8348"/>
<keyword evidence="2" id="KW-0614">Plasmid</keyword>
<evidence type="ECO:0000313" key="2">
    <source>
        <dbReference type="EMBL" id="BAH56073.1"/>
    </source>
</evidence>
<organism evidence="2 3">
    <name type="scientific">Rhodococcus opacus (strain B4)</name>
    <dbReference type="NCBI Taxonomy" id="632772"/>
    <lineage>
        <taxon>Bacteria</taxon>
        <taxon>Bacillati</taxon>
        <taxon>Actinomycetota</taxon>
        <taxon>Actinomycetes</taxon>
        <taxon>Mycobacteriales</taxon>
        <taxon>Nocardiaceae</taxon>
        <taxon>Rhodococcus</taxon>
    </lineage>
</organism>
<name>C1BCL8_RHOOB</name>
<proteinExistence type="predicted"/>
<reference evidence="2 3" key="1">
    <citation type="submission" date="2009-03" db="EMBL/GenBank/DDBJ databases">
        <title>Comparison of the complete genome sequences of Rhodococcus erythropolis PR4 and Rhodococcus opacus B4.</title>
        <authorList>
            <person name="Takarada H."/>
            <person name="Sekine M."/>
            <person name="Hosoyama A."/>
            <person name="Yamada R."/>
            <person name="Fujisawa T."/>
            <person name="Omata S."/>
            <person name="Shimizu A."/>
            <person name="Tsukatani N."/>
            <person name="Tanikawa S."/>
            <person name="Fujita N."/>
            <person name="Harayama S."/>
        </authorList>
    </citation>
    <scope>NUCLEOTIDE SEQUENCE [LARGE SCALE GENOMIC DNA]</scope>
    <source>
        <strain evidence="2 3">B4</strain>
        <plasmid evidence="2 3">pROB01</plasmid>
    </source>
</reference>
<keyword evidence="1" id="KW-0812">Transmembrane</keyword>
<accession>C1BCL8</accession>
<dbReference type="EMBL" id="AP011116">
    <property type="protein sequence ID" value="BAH56073.1"/>
    <property type="molecule type" value="Genomic_DNA"/>
</dbReference>
<dbReference type="Proteomes" id="UP000002212">
    <property type="component" value="Plasmid pROB01"/>
</dbReference>
<keyword evidence="1" id="KW-1133">Transmembrane helix</keyword>
<dbReference type="HOGENOM" id="CLU_1936480_0_0_11"/>
<evidence type="ECO:0000256" key="1">
    <source>
        <dbReference type="SAM" id="Phobius"/>
    </source>
</evidence>
<feature type="transmembrane region" description="Helical" evidence="1">
    <location>
        <begin position="53"/>
        <end position="72"/>
    </location>
</feature>
<feature type="transmembrane region" description="Helical" evidence="1">
    <location>
        <begin position="92"/>
        <end position="117"/>
    </location>
</feature>
<protein>
    <submittedName>
        <fullName evidence="2">Hypothetical membrane protein</fullName>
    </submittedName>
</protein>